<keyword evidence="9" id="KW-0067">ATP-binding</keyword>
<gene>
    <name evidence="15" type="ORF">ACFQ1C_15915</name>
</gene>
<dbReference type="InterPro" id="IPR036890">
    <property type="entry name" value="HATPase_C_sf"/>
</dbReference>
<evidence type="ECO:0000256" key="12">
    <source>
        <dbReference type="SAM" id="Phobius"/>
    </source>
</evidence>
<evidence type="ECO:0000256" key="11">
    <source>
        <dbReference type="ARBA" id="ARBA00023012"/>
    </source>
</evidence>
<dbReference type="PROSITE" id="PS50109">
    <property type="entry name" value="HIS_KIN"/>
    <property type="match status" value="1"/>
</dbReference>
<sequence>MQRWMNSLQGRLGIGLTLGVTVLWLIAALASGLVLRTELDEAFDSGLEETAQRILPLAVTEILNRDPLTPPQQIAALRSKLAVNTHQELISYVVRGADGTLLLRSHDVDLTLFAPLPNPGFSTQTEHRLYGESAVSGSIFIEVAEPLIHRQQAMRSAMWPLLMPLLFLIPVSLFGSWLWVRVSLRSVLAYKAALATRGAGDLSPITVAALPSEIAPVSEAVNQLLQRLRRALESERSFTANSAHELRTPLASALAQVQRLQRATTDSALQDRARQIEASLQQLSRLSEKLLQLAKAEGGALVAATAYDVVPVLRYLMTELSRLTAESKLQLKVPDTAVLIMMDMDAFGILLRNLVENAHKYGASEGMINVSLSRAGVLSVSNTCNVLAPEVLSGLTGRFVRGQSDAKSVREGTKENAELNNQQSVKQGAGLGLAIVQAIALGAGGNLTLHSPATDQTDGFEVRVQLPLA</sequence>
<dbReference type="Gene3D" id="1.20.5.1040">
    <property type="entry name" value="Sensor protein qsec"/>
    <property type="match status" value="1"/>
</dbReference>
<keyword evidence="7" id="KW-0547">Nucleotide-binding</keyword>
<evidence type="ECO:0000256" key="3">
    <source>
        <dbReference type="ARBA" id="ARBA00012438"/>
    </source>
</evidence>
<keyword evidence="10 12" id="KW-1133">Transmembrane helix</keyword>
<dbReference type="InterPro" id="IPR003660">
    <property type="entry name" value="HAMP_dom"/>
</dbReference>
<reference evidence="16" key="1">
    <citation type="journal article" date="2019" name="Int. J. Syst. Evol. Microbiol.">
        <title>The Global Catalogue of Microorganisms (GCM) 10K type strain sequencing project: providing services to taxonomists for standard genome sequencing and annotation.</title>
        <authorList>
            <consortium name="The Broad Institute Genomics Platform"/>
            <consortium name="The Broad Institute Genome Sequencing Center for Infectious Disease"/>
            <person name="Wu L."/>
            <person name="Ma J."/>
        </authorList>
    </citation>
    <scope>NUCLEOTIDE SEQUENCE [LARGE SCALE GENOMIC DNA]</scope>
    <source>
        <strain evidence="16">CCUG 60525</strain>
    </source>
</reference>
<name>A0ABW3KLY9_9GAMM</name>
<comment type="subcellular location">
    <subcellularLocation>
        <location evidence="2">Membrane</location>
        <topology evidence="2">Multi-pass membrane protein</topology>
    </subcellularLocation>
</comment>
<feature type="transmembrane region" description="Helical" evidence="12">
    <location>
        <begin position="12"/>
        <end position="35"/>
    </location>
</feature>
<dbReference type="SMART" id="SM00388">
    <property type="entry name" value="HisKA"/>
    <property type="match status" value="1"/>
</dbReference>
<comment type="catalytic activity">
    <reaction evidence="1">
        <text>ATP + protein L-histidine = ADP + protein N-phospho-L-histidine.</text>
        <dbReference type="EC" id="2.7.13.3"/>
    </reaction>
</comment>
<accession>A0ABW3KLY9</accession>
<dbReference type="InterPro" id="IPR003661">
    <property type="entry name" value="HisK_dim/P_dom"/>
</dbReference>
<dbReference type="Gene3D" id="1.10.287.130">
    <property type="match status" value="1"/>
</dbReference>
<evidence type="ECO:0000256" key="2">
    <source>
        <dbReference type="ARBA" id="ARBA00004141"/>
    </source>
</evidence>
<evidence type="ECO:0000313" key="15">
    <source>
        <dbReference type="EMBL" id="MFD1009634.1"/>
    </source>
</evidence>
<organism evidence="15 16">
    <name type="scientific">Oceanisphaera ostreae</name>
    <dbReference type="NCBI Taxonomy" id="914151"/>
    <lineage>
        <taxon>Bacteria</taxon>
        <taxon>Pseudomonadati</taxon>
        <taxon>Pseudomonadota</taxon>
        <taxon>Gammaproteobacteria</taxon>
        <taxon>Aeromonadales</taxon>
        <taxon>Aeromonadaceae</taxon>
        <taxon>Oceanisphaera</taxon>
    </lineage>
</organism>
<evidence type="ECO:0000256" key="1">
    <source>
        <dbReference type="ARBA" id="ARBA00000085"/>
    </source>
</evidence>
<dbReference type="InterPro" id="IPR036097">
    <property type="entry name" value="HisK_dim/P_sf"/>
</dbReference>
<dbReference type="PROSITE" id="PS50885">
    <property type="entry name" value="HAMP"/>
    <property type="match status" value="1"/>
</dbReference>
<evidence type="ECO:0000259" key="14">
    <source>
        <dbReference type="PROSITE" id="PS50885"/>
    </source>
</evidence>
<dbReference type="InterPro" id="IPR005467">
    <property type="entry name" value="His_kinase_dom"/>
</dbReference>
<dbReference type="Gene3D" id="3.30.565.10">
    <property type="entry name" value="Histidine kinase-like ATPase, C-terminal domain"/>
    <property type="match status" value="1"/>
</dbReference>
<dbReference type="GO" id="GO:0016301">
    <property type="term" value="F:kinase activity"/>
    <property type="evidence" value="ECO:0007669"/>
    <property type="project" value="UniProtKB-KW"/>
</dbReference>
<feature type="transmembrane region" description="Helical" evidence="12">
    <location>
        <begin position="157"/>
        <end position="180"/>
    </location>
</feature>
<keyword evidence="12" id="KW-0472">Membrane</keyword>
<comment type="caution">
    <text evidence="15">The sequence shown here is derived from an EMBL/GenBank/DDBJ whole genome shotgun (WGS) entry which is preliminary data.</text>
</comment>
<dbReference type="PANTHER" id="PTHR45436:SF14">
    <property type="entry name" value="SENSOR PROTEIN QSEC"/>
    <property type="match status" value="1"/>
</dbReference>
<evidence type="ECO:0000256" key="6">
    <source>
        <dbReference type="ARBA" id="ARBA00022692"/>
    </source>
</evidence>
<dbReference type="CDD" id="cd00082">
    <property type="entry name" value="HisKA"/>
    <property type="match status" value="1"/>
</dbReference>
<keyword evidence="16" id="KW-1185">Reference proteome</keyword>
<evidence type="ECO:0000259" key="13">
    <source>
        <dbReference type="PROSITE" id="PS50109"/>
    </source>
</evidence>
<keyword evidence="4" id="KW-0597">Phosphoprotein</keyword>
<dbReference type="InterPro" id="IPR050428">
    <property type="entry name" value="TCS_sensor_his_kinase"/>
</dbReference>
<keyword evidence="6 12" id="KW-0812">Transmembrane</keyword>
<dbReference type="PANTHER" id="PTHR45436">
    <property type="entry name" value="SENSOR HISTIDINE KINASE YKOH"/>
    <property type="match status" value="1"/>
</dbReference>
<feature type="domain" description="HAMP" evidence="14">
    <location>
        <begin position="181"/>
        <end position="233"/>
    </location>
</feature>
<dbReference type="EMBL" id="JBHTJS010000063">
    <property type="protein sequence ID" value="MFD1009634.1"/>
    <property type="molecule type" value="Genomic_DNA"/>
</dbReference>
<dbReference type="Pfam" id="PF00512">
    <property type="entry name" value="HisKA"/>
    <property type="match status" value="1"/>
</dbReference>
<proteinExistence type="predicted"/>
<dbReference type="SUPFAM" id="SSF47384">
    <property type="entry name" value="Homodimeric domain of signal transducing histidine kinase"/>
    <property type="match status" value="1"/>
</dbReference>
<evidence type="ECO:0000313" key="16">
    <source>
        <dbReference type="Proteomes" id="UP001597048"/>
    </source>
</evidence>
<evidence type="ECO:0000256" key="4">
    <source>
        <dbReference type="ARBA" id="ARBA00022553"/>
    </source>
</evidence>
<keyword evidence="11" id="KW-0902">Two-component regulatory system</keyword>
<dbReference type="RefSeq" id="WP_379559659.1">
    <property type="nucleotide sequence ID" value="NZ_JBHTJS010000063.1"/>
</dbReference>
<keyword evidence="5" id="KW-0808">Transferase</keyword>
<protein>
    <recommendedName>
        <fullName evidence="3">histidine kinase</fullName>
        <ecNumber evidence="3">2.7.13.3</ecNumber>
    </recommendedName>
</protein>
<evidence type="ECO:0000256" key="5">
    <source>
        <dbReference type="ARBA" id="ARBA00022679"/>
    </source>
</evidence>
<evidence type="ECO:0000256" key="10">
    <source>
        <dbReference type="ARBA" id="ARBA00022989"/>
    </source>
</evidence>
<dbReference type="SMART" id="SM00387">
    <property type="entry name" value="HATPase_c"/>
    <property type="match status" value="1"/>
</dbReference>
<dbReference type="EC" id="2.7.13.3" evidence="3"/>
<dbReference type="Pfam" id="PF02518">
    <property type="entry name" value="HATPase_c"/>
    <property type="match status" value="1"/>
</dbReference>
<evidence type="ECO:0000256" key="8">
    <source>
        <dbReference type="ARBA" id="ARBA00022777"/>
    </source>
</evidence>
<evidence type="ECO:0000256" key="9">
    <source>
        <dbReference type="ARBA" id="ARBA00022840"/>
    </source>
</evidence>
<dbReference type="SUPFAM" id="SSF55874">
    <property type="entry name" value="ATPase domain of HSP90 chaperone/DNA topoisomerase II/histidine kinase"/>
    <property type="match status" value="1"/>
</dbReference>
<dbReference type="InterPro" id="IPR003594">
    <property type="entry name" value="HATPase_dom"/>
</dbReference>
<feature type="domain" description="Histidine kinase" evidence="13">
    <location>
        <begin position="241"/>
        <end position="469"/>
    </location>
</feature>
<dbReference type="Proteomes" id="UP001597048">
    <property type="component" value="Unassembled WGS sequence"/>
</dbReference>
<keyword evidence="8 15" id="KW-0418">Kinase</keyword>
<evidence type="ECO:0000256" key="7">
    <source>
        <dbReference type="ARBA" id="ARBA00022741"/>
    </source>
</evidence>